<dbReference type="STRING" id="197461.A3843_17700"/>
<name>A0A1U7JCY6_9HYPH</name>
<evidence type="ECO:0000256" key="10">
    <source>
        <dbReference type="ARBA" id="ARBA00023209"/>
    </source>
</evidence>
<dbReference type="Pfam" id="PF19279">
    <property type="entry name" value="YegS_C"/>
    <property type="match status" value="1"/>
</dbReference>
<evidence type="ECO:0000256" key="4">
    <source>
        <dbReference type="ARBA" id="ARBA00022723"/>
    </source>
</evidence>
<dbReference type="SMART" id="SM00046">
    <property type="entry name" value="DAGKc"/>
    <property type="match status" value="1"/>
</dbReference>
<dbReference type="EMBL" id="LVVZ01000041">
    <property type="protein sequence ID" value="OKL42501.1"/>
    <property type="molecule type" value="Genomic_DNA"/>
</dbReference>
<keyword evidence="2" id="KW-0444">Lipid biosynthesis</keyword>
<evidence type="ECO:0000313" key="14">
    <source>
        <dbReference type="Proteomes" id="UP000185783"/>
    </source>
</evidence>
<protein>
    <recommendedName>
        <fullName evidence="12">DAGKc domain-containing protein</fullName>
    </recommendedName>
</protein>
<evidence type="ECO:0000256" key="11">
    <source>
        <dbReference type="ARBA" id="ARBA00023264"/>
    </source>
</evidence>
<keyword evidence="9" id="KW-0443">Lipid metabolism</keyword>
<dbReference type="InterPro" id="IPR005218">
    <property type="entry name" value="Diacylglycerol/lipid_kinase"/>
</dbReference>
<dbReference type="InterPro" id="IPR050187">
    <property type="entry name" value="Lipid_Phosphate_FormReg"/>
</dbReference>
<dbReference type="PANTHER" id="PTHR12358:SF106">
    <property type="entry name" value="LIPID KINASE YEGS"/>
    <property type="match status" value="1"/>
</dbReference>
<dbReference type="GO" id="GO:0005886">
    <property type="term" value="C:plasma membrane"/>
    <property type="evidence" value="ECO:0007669"/>
    <property type="project" value="TreeGrafter"/>
</dbReference>
<dbReference type="AlphaFoldDB" id="A0A1U7JCY6"/>
<feature type="domain" description="DAGKc" evidence="12">
    <location>
        <begin position="19"/>
        <end position="149"/>
    </location>
</feature>
<dbReference type="RefSeq" id="WP_028482531.1">
    <property type="nucleotide sequence ID" value="NZ_LVVZ01000041.1"/>
</dbReference>
<evidence type="ECO:0000256" key="8">
    <source>
        <dbReference type="ARBA" id="ARBA00022842"/>
    </source>
</evidence>
<comment type="cofactor">
    <cofactor evidence="1">
        <name>Mg(2+)</name>
        <dbReference type="ChEBI" id="CHEBI:18420"/>
    </cofactor>
</comment>
<dbReference type="GO" id="GO:0005524">
    <property type="term" value="F:ATP binding"/>
    <property type="evidence" value="ECO:0007669"/>
    <property type="project" value="UniProtKB-KW"/>
</dbReference>
<dbReference type="Gene3D" id="3.40.50.10330">
    <property type="entry name" value="Probable inorganic polyphosphate/atp-NAD kinase, domain 1"/>
    <property type="match status" value="1"/>
</dbReference>
<evidence type="ECO:0000313" key="13">
    <source>
        <dbReference type="EMBL" id="OKL42501.1"/>
    </source>
</evidence>
<dbReference type="Proteomes" id="UP000185783">
    <property type="component" value="Unassembled WGS sequence"/>
</dbReference>
<dbReference type="GO" id="GO:0008654">
    <property type="term" value="P:phospholipid biosynthetic process"/>
    <property type="evidence" value="ECO:0007669"/>
    <property type="project" value="UniProtKB-KW"/>
</dbReference>
<gene>
    <name evidence="13" type="ORF">A3843_17700</name>
</gene>
<keyword evidence="6" id="KW-0418">Kinase</keyword>
<keyword evidence="14" id="KW-1185">Reference proteome</keyword>
<reference evidence="13 14" key="1">
    <citation type="submission" date="2016-03" db="EMBL/GenBank/DDBJ databases">
        <title>Genome sequence of Nesiotobacter sp. nov., a moderately halophilic alphaproteobacterium isolated from the Yellow Sea, China.</title>
        <authorList>
            <person name="Zhang G."/>
            <person name="Zhang R."/>
        </authorList>
    </citation>
    <scope>NUCLEOTIDE SEQUENCE [LARGE SCALE GENOMIC DNA]</scope>
    <source>
        <strain evidence="13 14">WB1-6</strain>
    </source>
</reference>
<dbReference type="GO" id="GO:0046872">
    <property type="term" value="F:metal ion binding"/>
    <property type="evidence" value="ECO:0007669"/>
    <property type="project" value="UniProtKB-KW"/>
</dbReference>
<keyword evidence="11" id="KW-1208">Phospholipid metabolism</keyword>
<dbReference type="InterPro" id="IPR045540">
    <property type="entry name" value="YegS/DAGK_C"/>
</dbReference>
<keyword evidence="3" id="KW-0808">Transferase</keyword>
<keyword evidence="5" id="KW-0547">Nucleotide-binding</keyword>
<comment type="caution">
    <text evidence="13">The sequence shown here is derived from an EMBL/GenBank/DDBJ whole genome shotgun (WGS) entry which is preliminary data.</text>
</comment>
<dbReference type="NCBIfam" id="TIGR00147">
    <property type="entry name" value="YegS/Rv2252/BmrU family lipid kinase"/>
    <property type="match status" value="1"/>
</dbReference>
<sequence length="310" mass="33850">MTGPLPTPEAQERTDAPSQFTRRILIIANPTASHFREETLSEIVTRLETVGSSVELRLTKHVGEIAETCAHPDLDVDIVAVAGGDGSINEAAQALQERAFKPALAIIPFGTANVLASELDIPRDPQALANLLATGKPRALHHGLANGRPFYIMASTGFDAEVVHLLPLRLKRKLGKIAYIHTAFRLAWTRRRCIFRVKADTTTTECRMVIAANGKHYGGRYGLFTEGSVLEDGLTLVLLAKDNPLALIRYGLRLWMGTLHKAKDVQIIKTKQAYIESYRPAAVQIDGEPYGGTPLEISIGRTTVPVITAM</sequence>
<keyword evidence="10" id="KW-0594">Phospholipid biosynthesis</keyword>
<proteinExistence type="predicted"/>
<evidence type="ECO:0000256" key="5">
    <source>
        <dbReference type="ARBA" id="ARBA00022741"/>
    </source>
</evidence>
<evidence type="ECO:0000256" key="2">
    <source>
        <dbReference type="ARBA" id="ARBA00022516"/>
    </source>
</evidence>
<dbReference type="InterPro" id="IPR001206">
    <property type="entry name" value="Diacylglycerol_kinase_cat_dom"/>
</dbReference>
<evidence type="ECO:0000256" key="9">
    <source>
        <dbReference type="ARBA" id="ARBA00023098"/>
    </source>
</evidence>
<dbReference type="PANTHER" id="PTHR12358">
    <property type="entry name" value="SPHINGOSINE KINASE"/>
    <property type="match status" value="1"/>
</dbReference>
<evidence type="ECO:0000256" key="3">
    <source>
        <dbReference type="ARBA" id="ARBA00022679"/>
    </source>
</evidence>
<evidence type="ECO:0000256" key="6">
    <source>
        <dbReference type="ARBA" id="ARBA00022777"/>
    </source>
</evidence>
<evidence type="ECO:0000259" key="12">
    <source>
        <dbReference type="PROSITE" id="PS50146"/>
    </source>
</evidence>
<evidence type="ECO:0000256" key="7">
    <source>
        <dbReference type="ARBA" id="ARBA00022840"/>
    </source>
</evidence>
<dbReference type="InterPro" id="IPR017438">
    <property type="entry name" value="ATP-NAD_kinase_N"/>
</dbReference>
<organism evidence="13 14">
    <name type="scientific">Pseudovibrio exalbescens</name>
    <dbReference type="NCBI Taxonomy" id="197461"/>
    <lineage>
        <taxon>Bacteria</taxon>
        <taxon>Pseudomonadati</taxon>
        <taxon>Pseudomonadota</taxon>
        <taxon>Alphaproteobacteria</taxon>
        <taxon>Hyphomicrobiales</taxon>
        <taxon>Stappiaceae</taxon>
        <taxon>Pseudovibrio</taxon>
    </lineage>
</organism>
<accession>A0A1U7JCY6</accession>
<dbReference type="SUPFAM" id="SSF111331">
    <property type="entry name" value="NAD kinase/diacylglycerol kinase-like"/>
    <property type="match status" value="1"/>
</dbReference>
<dbReference type="Pfam" id="PF00781">
    <property type="entry name" value="DAGK_cat"/>
    <property type="match status" value="1"/>
</dbReference>
<dbReference type="GO" id="GO:0016301">
    <property type="term" value="F:kinase activity"/>
    <property type="evidence" value="ECO:0007669"/>
    <property type="project" value="UniProtKB-KW"/>
</dbReference>
<keyword evidence="8" id="KW-0460">Magnesium</keyword>
<dbReference type="OrthoDB" id="9815110at2"/>
<evidence type="ECO:0000256" key="1">
    <source>
        <dbReference type="ARBA" id="ARBA00001946"/>
    </source>
</evidence>
<dbReference type="InterPro" id="IPR016064">
    <property type="entry name" value="NAD/diacylglycerol_kinase_sf"/>
</dbReference>
<dbReference type="Gene3D" id="2.60.200.40">
    <property type="match status" value="1"/>
</dbReference>
<keyword evidence="4" id="KW-0479">Metal-binding</keyword>
<keyword evidence="7" id="KW-0067">ATP-binding</keyword>
<dbReference type="PROSITE" id="PS50146">
    <property type="entry name" value="DAGK"/>
    <property type="match status" value="1"/>
</dbReference>